<sequence length="810" mass="96002">MRKYKKEKVPKVKKHIDISLTDWSVRGKIFIAFVFSAIFIIVLFLNSFTFVAIINNFARIFEINIHLNPFFYNKIANWWEFATSQNFISRTIINFLSIWLVYFMVIGTVFIIIAYILLFKELDFDRIANILWRPVRAIFRIMAMIYIFAQVIPVIVNTLTFLQTYDKVWTYLLNCWSNLYVIYAKSYLLLGAGLFVIVNYIFFTIFSFKNNVVVLINWFTEKRFRIINWRKMLLIIMWVNIWLLTVSVLLPVFIMGTPTLFWKTPLRFSILGNYLPWLSSFAYYESQWIYLAMICSLFIMVLLAHAHYASLVQNPGEMFILYVMVANMQFKMRDFREKDFHLKWWYMIALAFFLGDFFVVYGVVELFNQLSAIFTKGSNRLIDAGFKSTTYYFENLLYLQSFTILFFGFIGLACGAYLIWIAGELVFGWWKMSMYNYFKTSFLNFTIFGVLGYIFLFFVSFIFIHSIVSEYFYSNPAVLRKDNFLLSICLYISYVPVFNVFSIIYAPLLLQDGAIGTLILISIYQFAVLTTVGAILMDHFSIKEWFLNITRHTFWPPDLKGIDDEDYGLSKKMILYINSLEKEFRYYKTIQNKKNSEALAEVIKEVEEEFENFQELMRNDEKVRNYVMYNNIDLPFYNLDDKDVVQNNQSFESTKSMADEELDDINKYDIQETIKTLDLDNKNTEKSLEENKEELNLNNEQKNTNVIEEPLENIESTQIVGVEDKSSGEPVTKKIKIVFDYSKEKKQEATLKVIQGVDCYICDQKVEWSEYLFKQIAFGYNPSNPEVRIFHIKCFEQNEKYFEIFDITQR</sequence>
<feature type="transmembrane region" description="Helical" evidence="2">
    <location>
        <begin position="404"/>
        <end position="430"/>
    </location>
</feature>
<dbReference type="EMBL" id="CP017015">
    <property type="protein sequence ID" value="AOG60993.1"/>
    <property type="molecule type" value="Genomic_DNA"/>
</dbReference>
<keyword evidence="2" id="KW-1133">Transmembrane helix</keyword>
<feature type="transmembrane region" description="Helical" evidence="2">
    <location>
        <begin position="232"/>
        <end position="254"/>
    </location>
</feature>
<feature type="transmembrane region" description="Helical" evidence="2">
    <location>
        <begin position="29"/>
        <end position="54"/>
    </location>
</feature>
<evidence type="ECO:0000256" key="1">
    <source>
        <dbReference type="SAM" id="Coils"/>
    </source>
</evidence>
<dbReference type="Proteomes" id="UP000094378">
    <property type="component" value="Chromosome"/>
</dbReference>
<feature type="coiled-coil region" evidence="1">
    <location>
        <begin position="596"/>
        <end position="623"/>
    </location>
</feature>
<feature type="transmembrane region" description="Helical" evidence="2">
    <location>
        <begin position="96"/>
        <end position="118"/>
    </location>
</feature>
<keyword evidence="2" id="KW-0812">Transmembrane</keyword>
<evidence type="ECO:0000313" key="4">
    <source>
        <dbReference type="Proteomes" id="UP000094378"/>
    </source>
</evidence>
<proteinExistence type="predicted"/>
<dbReference type="STRING" id="216938.SHELI_v1c10460"/>
<protein>
    <recommendedName>
        <fullName evidence="5">Transmembrane protein</fullName>
    </recommendedName>
</protein>
<organism evidence="3 4">
    <name type="scientific">Spiroplasma helicoides</name>
    <dbReference type="NCBI Taxonomy" id="216938"/>
    <lineage>
        <taxon>Bacteria</taxon>
        <taxon>Bacillati</taxon>
        <taxon>Mycoplasmatota</taxon>
        <taxon>Mollicutes</taxon>
        <taxon>Entomoplasmatales</taxon>
        <taxon>Spiroplasmataceae</taxon>
        <taxon>Spiroplasma</taxon>
    </lineage>
</organism>
<feature type="transmembrane region" description="Helical" evidence="2">
    <location>
        <begin position="484"/>
        <end position="506"/>
    </location>
</feature>
<evidence type="ECO:0000313" key="3">
    <source>
        <dbReference type="EMBL" id="AOG60993.1"/>
    </source>
</evidence>
<keyword evidence="2" id="KW-0472">Membrane</keyword>
<reference evidence="3 4" key="1">
    <citation type="submission" date="2016-08" db="EMBL/GenBank/DDBJ databases">
        <title>Complete genome sequence of Spiroplasma helicoides TABS-2 (DSM 22551).</title>
        <authorList>
            <person name="Shen W.-Y."/>
            <person name="Lo W.-S."/>
            <person name="Lai Y.-C."/>
            <person name="Kuo C.-H."/>
        </authorList>
    </citation>
    <scope>NUCLEOTIDE SEQUENCE [LARGE SCALE GENOMIC DNA]</scope>
    <source>
        <strain evidence="3 4">TABS-2</strain>
    </source>
</reference>
<feature type="transmembrane region" description="Helical" evidence="2">
    <location>
        <begin position="344"/>
        <end position="364"/>
    </location>
</feature>
<feature type="transmembrane region" description="Helical" evidence="2">
    <location>
        <begin position="442"/>
        <end position="464"/>
    </location>
</feature>
<dbReference type="OrthoDB" id="389572at2"/>
<accession>A0A1B3SM39</accession>
<dbReference type="AlphaFoldDB" id="A0A1B3SM39"/>
<feature type="transmembrane region" description="Helical" evidence="2">
    <location>
        <begin position="182"/>
        <end position="203"/>
    </location>
</feature>
<dbReference type="KEGG" id="shj:SHELI_v1c10460"/>
<evidence type="ECO:0008006" key="5">
    <source>
        <dbReference type="Google" id="ProtNLM"/>
    </source>
</evidence>
<feature type="transmembrane region" description="Helical" evidence="2">
    <location>
        <begin position="289"/>
        <end position="309"/>
    </location>
</feature>
<feature type="coiled-coil region" evidence="1">
    <location>
        <begin position="674"/>
        <end position="705"/>
    </location>
</feature>
<dbReference type="RefSeq" id="WP_069117369.1">
    <property type="nucleotide sequence ID" value="NZ_CP017015.1"/>
</dbReference>
<feature type="transmembrane region" description="Helical" evidence="2">
    <location>
        <begin position="138"/>
        <end position="162"/>
    </location>
</feature>
<feature type="transmembrane region" description="Helical" evidence="2">
    <location>
        <begin position="518"/>
        <end position="537"/>
    </location>
</feature>
<keyword evidence="1" id="KW-0175">Coiled coil</keyword>
<name>A0A1B3SM39_9MOLU</name>
<keyword evidence="4" id="KW-1185">Reference proteome</keyword>
<evidence type="ECO:0000256" key="2">
    <source>
        <dbReference type="SAM" id="Phobius"/>
    </source>
</evidence>
<gene>
    <name evidence="3" type="ORF">SHELI_v1c10460</name>
</gene>